<accession>D3F6M2</accession>
<keyword evidence="4" id="KW-1185">Reference proteome</keyword>
<dbReference type="SMART" id="SM00530">
    <property type="entry name" value="HTH_XRE"/>
    <property type="match status" value="1"/>
</dbReference>
<evidence type="ECO:0000313" key="4">
    <source>
        <dbReference type="Proteomes" id="UP000008229"/>
    </source>
</evidence>
<gene>
    <name evidence="3" type="ordered locus">Cwoe_2365</name>
</gene>
<dbReference type="eggNOG" id="COG0662">
    <property type="taxonomic scope" value="Bacteria"/>
</dbReference>
<proteinExistence type="predicted"/>
<dbReference type="eggNOG" id="COG1476">
    <property type="taxonomic scope" value="Bacteria"/>
</dbReference>
<dbReference type="STRING" id="469383.Cwoe_2365"/>
<dbReference type="InterPro" id="IPR011051">
    <property type="entry name" value="RmlC_Cupin_sf"/>
</dbReference>
<dbReference type="InterPro" id="IPR013096">
    <property type="entry name" value="Cupin_2"/>
</dbReference>
<dbReference type="PANTHER" id="PTHR46797">
    <property type="entry name" value="HTH-TYPE TRANSCRIPTIONAL REGULATOR"/>
    <property type="match status" value="1"/>
</dbReference>
<reference evidence="3 4" key="1">
    <citation type="journal article" date="2010" name="Stand. Genomic Sci.">
        <title>Complete genome sequence of Conexibacter woesei type strain (ID131577).</title>
        <authorList>
            <person name="Pukall R."/>
            <person name="Lapidus A."/>
            <person name="Glavina Del Rio T."/>
            <person name="Copeland A."/>
            <person name="Tice H."/>
            <person name="Cheng J.-F."/>
            <person name="Lucas S."/>
            <person name="Chen F."/>
            <person name="Nolan M."/>
            <person name="Bruce D."/>
            <person name="Goodwin L."/>
            <person name="Pitluck S."/>
            <person name="Mavromatis K."/>
            <person name="Ivanova N."/>
            <person name="Ovchinnikova G."/>
            <person name="Pati A."/>
            <person name="Chen A."/>
            <person name="Palaniappan K."/>
            <person name="Land M."/>
            <person name="Hauser L."/>
            <person name="Chang Y.-J."/>
            <person name="Jeffries C.D."/>
            <person name="Chain P."/>
            <person name="Meincke L."/>
            <person name="Sims D."/>
            <person name="Brettin T."/>
            <person name="Detter J.C."/>
            <person name="Rohde M."/>
            <person name="Goeker M."/>
            <person name="Bristow J."/>
            <person name="Eisen J.A."/>
            <person name="Markowitz V."/>
            <person name="Kyrpides N.C."/>
            <person name="Klenk H.-P."/>
            <person name="Hugenholtz P."/>
        </authorList>
    </citation>
    <scope>NUCLEOTIDE SEQUENCE [LARGE SCALE GENOMIC DNA]</scope>
    <source>
        <strain evidence="4">DSM 14684 / CIP 108061 / JCM 11494 / NBRC 100937 / ID131577</strain>
    </source>
</reference>
<dbReference type="Pfam" id="PF13560">
    <property type="entry name" value="HTH_31"/>
    <property type="match status" value="1"/>
</dbReference>
<dbReference type="GO" id="GO:0005829">
    <property type="term" value="C:cytosol"/>
    <property type="evidence" value="ECO:0007669"/>
    <property type="project" value="TreeGrafter"/>
</dbReference>
<dbReference type="Proteomes" id="UP000008229">
    <property type="component" value="Chromosome"/>
</dbReference>
<reference evidence="4" key="2">
    <citation type="submission" date="2010-01" db="EMBL/GenBank/DDBJ databases">
        <title>The complete genome of Conexibacter woesei DSM 14684.</title>
        <authorList>
            <consortium name="US DOE Joint Genome Institute (JGI-PGF)"/>
            <person name="Lucas S."/>
            <person name="Copeland A."/>
            <person name="Lapidus A."/>
            <person name="Glavina del Rio T."/>
            <person name="Dalin E."/>
            <person name="Tice H."/>
            <person name="Bruce D."/>
            <person name="Goodwin L."/>
            <person name="Pitluck S."/>
            <person name="Kyrpides N."/>
            <person name="Mavromatis K."/>
            <person name="Ivanova N."/>
            <person name="Mikhailova N."/>
            <person name="Chertkov O."/>
            <person name="Brettin T."/>
            <person name="Detter J.C."/>
            <person name="Han C."/>
            <person name="Larimer F."/>
            <person name="Land M."/>
            <person name="Hauser L."/>
            <person name="Markowitz V."/>
            <person name="Cheng J.-F."/>
            <person name="Hugenholtz P."/>
            <person name="Woyke T."/>
            <person name="Wu D."/>
            <person name="Pukall R."/>
            <person name="Steenblock K."/>
            <person name="Schneider S."/>
            <person name="Klenk H.-P."/>
            <person name="Eisen J.A."/>
        </authorList>
    </citation>
    <scope>NUCLEOTIDE SEQUENCE [LARGE SCALE GENOMIC DNA]</scope>
    <source>
        <strain evidence="4">DSM 14684 / CIP 108061 / JCM 11494 / NBRC 100937 / ID131577</strain>
    </source>
</reference>
<protein>
    <submittedName>
        <fullName evidence="3">Transcriptional regulator, XRE family</fullName>
    </submittedName>
</protein>
<dbReference type="AlphaFoldDB" id="D3F6M2"/>
<dbReference type="EMBL" id="CP001854">
    <property type="protein sequence ID" value="ADB50789.1"/>
    <property type="molecule type" value="Genomic_DNA"/>
</dbReference>
<dbReference type="InterPro" id="IPR010982">
    <property type="entry name" value="Lambda_DNA-bd_dom_sf"/>
</dbReference>
<dbReference type="HOGENOM" id="CLU_085376_2_0_11"/>
<dbReference type="InterPro" id="IPR050807">
    <property type="entry name" value="TransReg_Diox_bact_type"/>
</dbReference>
<evidence type="ECO:0000313" key="3">
    <source>
        <dbReference type="EMBL" id="ADB50789.1"/>
    </source>
</evidence>
<dbReference type="Pfam" id="PF07883">
    <property type="entry name" value="Cupin_2"/>
    <property type="match status" value="1"/>
</dbReference>
<organism evidence="3 4">
    <name type="scientific">Conexibacter woesei (strain DSM 14684 / CCUG 47730 / CIP 108061 / JCM 11494 / NBRC 100937 / ID131577)</name>
    <dbReference type="NCBI Taxonomy" id="469383"/>
    <lineage>
        <taxon>Bacteria</taxon>
        <taxon>Bacillati</taxon>
        <taxon>Actinomycetota</taxon>
        <taxon>Thermoleophilia</taxon>
        <taxon>Solirubrobacterales</taxon>
        <taxon>Conexibacteraceae</taxon>
        <taxon>Conexibacter</taxon>
    </lineage>
</organism>
<feature type="domain" description="HTH cro/C1-type" evidence="2">
    <location>
        <begin position="18"/>
        <end position="72"/>
    </location>
</feature>
<dbReference type="OrthoDB" id="513181at2"/>
<dbReference type="KEGG" id="cwo:Cwoe_2365"/>
<keyword evidence="1" id="KW-0238">DNA-binding</keyword>
<name>D3F6M2_CONWI</name>
<dbReference type="SUPFAM" id="SSF51182">
    <property type="entry name" value="RmlC-like cupins"/>
    <property type="match status" value="1"/>
</dbReference>
<dbReference type="InterPro" id="IPR001387">
    <property type="entry name" value="Cro/C1-type_HTH"/>
</dbReference>
<dbReference type="InterPro" id="IPR014710">
    <property type="entry name" value="RmlC-like_jellyroll"/>
</dbReference>
<dbReference type="CDD" id="cd00093">
    <property type="entry name" value="HTH_XRE"/>
    <property type="match status" value="1"/>
</dbReference>
<dbReference type="SUPFAM" id="SSF47413">
    <property type="entry name" value="lambda repressor-like DNA-binding domains"/>
    <property type="match status" value="1"/>
</dbReference>
<evidence type="ECO:0000256" key="1">
    <source>
        <dbReference type="ARBA" id="ARBA00023125"/>
    </source>
</evidence>
<dbReference type="PROSITE" id="PS50943">
    <property type="entry name" value="HTH_CROC1"/>
    <property type="match status" value="1"/>
</dbReference>
<dbReference type="GO" id="GO:0003700">
    <property type="term" value="F:DNA-binding transcription factor activity"/>
    <property type="evidence" value="ECO:0007669"/>
    <property type="project" value="TreeGrafter"/>
</dbReference>
<dbReference type="GO" id="GO:0003677">
    <property type="term" value="F:DNA binding"/>
    <property type="evidence" value="ECO:0007669"/>
    <property type="project" value="UniProtKB-KW"/>
</dbReference>
<dbReference type="Gene3D" id="1.10.260.40">
    <property type="entry name" value="lambda repressor-like DNA-binding domains"/>
    <property type="match status" value="1"/>
</dbReference>
<sequence>MTAEDDPLARLDGVGARLRALRRRRGHTLSELAERTGISLSTLSRLESGRRRPTLDLLLPLARIYATTLDDLVGMPAPAERRVHPRPFRRDGVTFAPLSRRRDGLSAFTSIHPGQPGRSAIRQVTHPGRDWLYVLRGELRLALGGREHLLRAGEAAEFDTRIPHGLASAGEEPVEVLNLMSAQGRGVRVREIA</sequence>
<evidence type="ECO:0000259" key="2">
    <source>
        <dbReference type="PROSITE" id="PS50943"/>
    </source>
</evidence>
<dbReference type="Gene3D" id="2.60.120.10">
    <property type="entry name" value="Jelly Rolls"/>
    <property type="match status" value="1"/>
</dbReference>
<dbReference type="CDD" id="cd02209">
    <property type="entry name" value="cupin_XRE_C"/>
    <property type="match status" value="1"/>
</dbReference>
<dbReference type="PANTHER" id="PTHR46797:SF1">
    <property type="entry name" value="METHYLPHOSPHONATE SYNTHASE"/>
    <property type="match status" value="1"/>
</dbReference>
<dbReference type="RefSeq" id="WP_012933840.1">
    <property type="nucleotide sequence ID" value="NC_013739.1"/>
</dbReference>